<accession>A0A813DF90</accession>
<evidence type="ECO:0000256" key="3">
    <source>
        <dbReference type="ARBA" id="ARBA00022695"/>
    </source>
</evidence>
<dbReference type="InterPro" id="IPR043502">
    <property type="entry name" value="DNA/RNA_pol_sf"/>
</dbReference>
<keyword evidence="4 7" id="KW-0239">DNA-directed DNA polymerase</keyword>
<evidence type="ECO:0000256" key="1">
    <source>
        <dbReference type="ARBA" id="ARBA00005755"/>
    </source>
</evidence>
<dbReference type="PANTHER" id="PTHR10322:SF23">
    <property type="entry name" value="DNA POLYMERASE DELTA CATALYTIC SUBUNIT"/>
    <property type="match status" value="1"/>
</dbReference>
<dbReference type="GO" id="GO:0000166">
    <property type="term" value="F:nucleotide binding"/>
    <property type="evidence" value="ECO:0007669"/>
    <property type="project" value="InterPro"/>
</dbReference>
<evidence type="ECO:0000256" key="2">
    <source>
        <dbReference type="ARBA" id="ARBA00022679"/>
    </source>
</evidence>
<dbReference type="EC" id="2.7.7.7" evidence="7"/>
<evidence type="ECO:0000256" key="6">
    <source>
        <dbReference type="ARBA" id="ARBA00049244"/>
    </source>
</evidence>
<dbReference type="OrthoDB" id="2414538at2759"/>
<dbReference type="GO" id="GO:0008296">
    <property type="term" value="F:3'-5'-DNA exonuclease activity"/>
    <property type="evidence" value="ECO:0007669"/>
    <property type="project" value="TreeGrafter"/>
</dbReference>
<dbReference type="NCBIfam" id="TIGR00592">
    <property type="entry name" value="pol2"/>
    <property type="match status" value="1"/>
</dbReference>
<keyword evidence="5 7" id="KW-0238">DNA-binding</keyword>
<dbReference type="InterPro" id="IPR036397">
    <property type="entry name" value="RNaseH_sf"/>
</dbReference>
<dbReference type="Pfam" id="PF00136">
    <property type="entry name" value="DNA_pol_B"/>
    <property type="match status" value="1"/>
</dbReference>
<dbReference type="GO" id="GO:0003887">
    <property type="term" value="F:DNA-directed DNA polymerase activity"/>
    <property type="evidence" value="ECO:0007669"/>
    <property type="project" value="UniProtKB-KW"/>
</dbReference>
<dbReference type="InterPro" id="IPR042087">
    <property type="entry name" value="DNA_pol_B_thumb"/>
</dbReference>
<protein>
    <recommendedName>
        <fullName evidence="7">DNA polymerase</fullName>
        <ecNumber evidence="7">2.7.7.7</ecNumber>
    </recommendedName>
</protein>
<feature type="non-terminal residue" evidence="10">
    <location>
        <position position="1"/>
    </location>
</feature>
<dbReference type="InterPro" id="IPR017964">
    <property type="entry name" value="DNA-dir_DNA_pol_B_CS"/>
</dbReference>
<reference evidence="10" key="1">
    <citation type="submission" date="2021-02" db="EMBL/GenBank/DDBJ databases">
        <authorList>
            <person name="Dougan E. K."/>
            <person name="Rhodes N."/>
            <person name="Thang M."/>
            <person name="Chan C."/>
        </authorList>
    </citation>
    <scope>NUCLEOTIDE SEQUENCE</scope>
</reference>
<dbReference type="Gene3D" id="1.10.132.60">
    <property type="entry name" value="DNA polymerase family B, C-terminal domain"/>
    <property type="match status" value="1"/>
</dbReference>
<dbReference type="SUPFAM" id="SSF53098">
    <property type="entry name" value="Ribonuclease H-like"/>
    <property type="match status" value="1"/>
</dbReference>
<dbReference type="Gene3D" id="3.90.1600.10">
    <property type="entry name" value="Palm domain of DNA polymerase"/>
    <property type="match status" value="1"/>
</dbReference>
<dbReference type="AlphaFoldDB" id="A0A813DF90"/>
<evidence type="ECO:0000256" key="7">
    <source>
        <dbReference type="RuleBase" id="RU000442"/>
    </source>
</evidence>
<dbReference type="InterPro" id="IPR006172">
    <property type="entry name" value="DNA-dir_DNA_pol_B"/>
</dbReference>
<dbReference type="GO" id="GO:0006287">
    <property type="term" value="P:base-excision repair, gap-filling"/>
    <property type="evidence" value="ECO:0007669"/>
    <property type="project" value="TreeGrafter"/>
</dbReference>
<keyword evidence="11" id="KW-1185">Reference proteome</keyword>
<dbReference type="GO" id="GO:0006297">
    <property type="term" value="P:nucleotide-excision repair, DNA gap filling"/>
    <property type="evidence" value="ECO:0007669"/>
    <property type="project" value="TreeGrafter"/>
</dbReference>
<dbReference type="InterPro" id="IPR050240">
    <property type="entry name" value="DNA_pol_type-B"/>
</dbReference>
<organism evidence="10 11">
    <name type="scientific">Polarella glacialis</name>
    <name type="common">Dinoflagellate</name>
    <dbReference type="NCBI Taxonomy" id="89957"/>
    <lineage>
        <taxon>Eukaryota</taxon>
        <taxon>Sar</taxon>
        <taxon>Alveolata</taxon>
        <taxon>Dinophyceae</taxon>
        <taxon>Suessiales</taxon>
        <taxon>Suessiaceae</taxon>
        <taxon>Polarella</taxon>
    </lineage>
</organism>
<dbReference type="InterPro" id="IPR006133">
    <property type="entry name" value="DNA-dir_DNA_pol_B_exonuc"/>
</dbReference>
<keyword evidence="2 7" id="KW-0808">Transferase</keyword>
<dbReference type="GO" id="GO:0003677">
    <property type="term" value="F:DNA binding"/>
    <property type="evidence" value="ECO:0007669"/>
    <property type="project" value="UniProtKB-KW"/>
</dbReference>
<dbReference type="Proteomes" id="UP000654075">
    <property type="component" value="Unassembled WGS sequence"/>
</dbReference>
<dbReference type="Gene3D" id="1.10.287.690">
    <property type="entry name" value="Helix hairpin bin"/>
    <property type="match status" value="1"/>
</dbReference>
<proteinExistence type="inferred from homology"/>
<evidence type="ECO:0000313" key="10">
    <source>
        <dbReference type="EMBL" id="CAE8584235.1"/>
    </source>
</evidence>
<dbReference type="SUPFAM" id="SSF56672">
    <property type="entry name" value="DNA/RNA polymerases"/>
    <property type="match status" value="1"/>
</dbReference>
<name>A0A813DF90_POLGL</name>
<dbReference type="GO" id="GO:0043625">
    <property type="term" value="C:delta DNA polymerase complex"/>
    <property type="evidence" value="ECO:0007669"/>
    <property type="project" value="TreeGrafter"/>
</dbReference>
<gene>
    <name evidence="10" type="ORF">PGLA1383_LOCUS3172</name>
</gene>
<comment type="caution">
    <text evidence="10">The sequence shown here is derived from an EMBL/GenBank/DDBJ whole genome shotgun (WGS) entry which is preliminary data.</text>
</comment>
<dbReference type="OMA" id="VESWHAE"/>
<dbReference type="EMBL" id="CAJNNV010001072">
    <property type="protein sequence ID" value="CAE8584235.1"/>
    <property type="molecule type" value="Genomic_DNA"/>
</dbReference>
<dbReference type="PROSITE" id="PS00116">
    <property type="entry name" value="DNA_POLYMERASE_B"/>
    <property type="match status" value="1"/>
</dbReference>
<evidence type="ECO:0000259" key="8">
    <source>
        <dbReference type="Pfam" id="PF00136"/>
    </source>
</evidence>
<evidence type="ECO:0000313" key="11">
    <source>
        <dbReference type="Proteomes" id="UP000654075"/>
    </source>
</evidence>
<dbReference type="SMART" id="SM00486">
    <property type="entry name" value="POLBc"/>
    <property type="match status" value="1"/>
</dbReference>
<dbReference type="Gene3D" id="3.30.420.10">
    <property type="entry name" value="Ribonuclease H-like superfamily/Ribonuclease H"/>
    <property type="match status" value="1"/>
</dbReference>
<dbReference type="PRINTS" id="PR00106">
    <property type="entry name" value="DNAPOLB"/>
</dbReference>
<dbReference type="InterPro" id="IPR023211">
    <property type="entry name" value="DNA_pol_palm_dom_sf"/>
</dbReference>
<comment type="similarity">
    <text evidence="1 7">Belongs to the DNA polymerase type-B family.</text>
</comment>
<feature type="domain" description="DNA-directed DNA polymerase family B multifunctional" evidence="8">
    <location>
        <begin position="381"/>
        <end position="823"/>
    </location>
</feature>
<dbReference type="InterPro" id="IPR006134">
    <property type="entry name" value="DNA-dir_DNA_pol_B_multi_dom"/>
</dbReference>
<dbReference type="GO" id="GO:0045004">
    <property type="term" value="P:DNA replication proofreading"/>
    <property type="evidence" value="ECO:0007669"/>
    <property type="project" value="TreeGrafter"/>
</dbReference>
<evidence type="ECO:0000259" key="9">
    <source>
        <dbReference type="Pfam" id="PF03104"/>
    </source>
</evidence>
<sequence length="937" mass="102445">MRGSPGGMPAVLKVEIVRRTAVLVYQQADDMLRITVAGPRLISACVKAIEQGVRIPGPGGTGVLEVQSSATFEANVALVLRFLVDHDLGGGRWVELFAEKYRIVTQLEPRATLAQLEVELELALDAAPDCKIIQAIPSDTEAGSAVPPLRIVALEVIADSEAQLNAAACVLMVQGERLPRARAVWLRRETATAEHQDPSTEWDQVTVEVFDPNQAEAAQVFVAWDEEVLVQHLGETLELFDADIILTYDLPETLQRLLGKKAVAKAGSALARGLCRRLTSELKMTAKSNEVSGFAGRLGFDLQKQVEKDHRLTDYSLGSLSEHFCQAPLPELREAALAQLLLERPRAFAQHVLRQAEASLRIFDSLAFLYNFVEMARVTGVPMGYLLERGQAVKVQTQLLQEARRRGFVLPSQRPGTGEETSFEGATVLEPVTGFYREPVAVLDFASLYPSIMMAHNLCYSTLLTPGRELRPECPAHTVSPPASASAEQAACFVSASVRKGLLPSILERLIGARKAAKLQLAKCKPGEDTQRKVLHGRQLALKLSANSVYGFTGAMNGPLPCLELAGAVTAYGREMIQATKKKIETHFVKANGYSHDAEVVYGDTDSVMVRFGSGDDMSLEEAMRLSAEASTVCSAEFPSPVRLEFEKVYRPYLLMAKKRYAGLAFTAADKEPSLETKGIETVRRDWCDLVRQGMEQALQLLLRRDGADGSPEAIAYVRGLCDDLRQNKIDFRSLVISKSLGRNEYANILPHVQVAEKIRKRDPANAPRMGDRVAYLVLAGAAKAKIYEKAEDPLYALEHELPVDAEYYLEHQLKQPLIRVFELVCGDPQKAEQALFGGGGGQKVVFAQSTSSKGGMGMFMKVRPKCLACNTTTAKGDGEPFCAACEGKGSELKQQVQEACVARARQLRDQLAELRAHCKARCSLPSGAFPELAPDA</sequence>
<dbReference type="PANTHER" id="PTHR10322">
    <property type="entry name" value="DNA POLYMERASE CATALYTIC SUBUNIT"/>
    <property type="match status" value="1"/>
</dbReference>
<dbReference type="InterPro" id="IPR012337">
    <property type="entry name" value="RNaseH-like_sf"/>
</dbReference>
<evidence type="ECO:0000256" key="4">
    <source>
        <dbReference type="ARBA" id="ARBA00022932"/>
    </source>
</evidence>
<keyword evidence="3 7" id="KW-0548">Nucleotidyltransferase</keyword>
<dbReference type="Gene3D" id="3.30.342.10">
    <property type="entry name" value="DNA Polymerase, chain B, domain 1"/>
    <property type="match status" value="1"/>
</dbReference>
<feature type="domain" description="DNA-directed DNA polymerase family B exonuclease" evidence="9">
    <location>
        <begin position="70"/>
        <end position="318"/>
    </location>
</feature>
<dbReference type="Pfam" id="PF03104">
    <property type="entry name" value="DNA_pol_B_exo1"/>
    <property type="match status" value="1"/>
</dbReference>
<evidence type="ECO:0000256" key="5">
    <source>
        <dbReference type="ARBA" id="ARBA00023125"/>
    </source>
</evidence>
<keyword evidence="7" id="KW-0235">DNA replication</keyword>
<comment type="catalytic activity">
    <reaction evidence="6 7">
        <text>DNA(n) + a 2'-deoxyribonucleoside 5'-triphosphate = DNA(n+1) + diphosphate</text>
        <dbReference type="Rhea" id="RHEA:22508"/>
        <dbReference type="Rhea" id="RHEA-COMP:17339"/>
        <dbReference type="Rhea" id="RHEA-COMP:17340"/>
        <dbReference type="ChEBI" id="CHEBI:33019"/>
        <dbReference type="ChEBI" id="CHEBI:61560"/>
        <dbReference type="ChEBI" id="CHEBI:173112"/>
        <dbReference type="EC" id="2.7.7.7"/>
    </reaction>
</comment>